<dbReference type="PANTHER" id="PTHR33960:SF1">
    <property type="entry name" value="SIMILAR TO KIAA0825 PROTEIN"/>
    <property type="match status" value="1"/>
</dbReference>
<dbReference type="OrthoDB" id="10007406at2759"/>
<organism evidence="1">
    <name type="scientific">Lepeophtheirus salmonis</name>
    <name type="common">Salmon louse</name>
    <name type="synonym">Caligus salmonis</name>
    <dbReference type="NCBI Taxonomy" id="72036"/>
    <lineage>
        <taxon>Eukaryota</taxon>
        <taxon>Metazoa</taxon>
        <taxon>Ecdysozoa</taxon>
        <taxon>Arthropoda</taxon>
        <taxon>Crustacea</taxon>
        <taxon>Multicrustacea</taxon>
        <taxon>Hexanauplia</taxon>
        <taxon>Copepoda</taxon>
        <taxon>Siphonostomatoida</taxon>
        <taxon>Caligidae</taxon>
        <taxon>Lepeophtheirus</taxon>
    </lineage>
</organism>
<dbReference type="EMBL" id="HACA01002749">
    <property type="protein sequence ID" value="CDW20110.1"/>
    <property type="molecule type" value="Transcribed_RNA"/>
</dbReference>
<dbReference type="AlphaFoldDB" id="A0A0K2T2R1"/>
<dbReference type="PANTHER" id="PTHR33960">
    <property type="entry name" value="SIMILAR TO KIAA0825 PROTEIN"/>
    <property type="match status" value="1"/>
</dbReference>
<name>A0A0K2T2R1_LEPSM</name>
<proteinExistence type="predicted"/>
<sequence length="794" mass="91145">MEIPIHHLVKGLVSFMDSNKDYNINQANDFTIECIKDEMSTLEKEGVLGSLKICSSLHGGPLDYPKTVNTSMGLVLSKWDICFERIERSRKKILNKNHEDSDEEVFAEISVNAEEVQSQEIVDFISTVNESAAKLFSHCVSIVNLLLAKGDSNALLVVLGGISLVRNKMWAYGQVLFKAFDDTYAQYCKLLDSVSEQVLEYFTTTISTTVLHDSSSQDWNNPKEFYEGEKISHCVRMWGFVLRGYKSDLWSTLPPKTAQKIYASIFDDSLGILTSRYSAVTPTEKRIQQYRADISFILNTIFDTMNHIVTVSLDKILFFGNCKPHPQNQIIRNIRNKAWTLHQCLTTIGVPHEHLKKFKNSSIRQMNNISRADSSCLRFIKKGTEEDHISLLVRTISSHPEPIWPLVIQALFCRNKVLPFTILEGIGNYVPKDDEIKESNECGGFQCSMNCVLENQRWPLSAGFGIMKIISKMPDNDSLSKGLFRVLKKSQTSWTDCFCSSSIWNTNRKPVWFTGLVHLLEPYLIPVISELIDMLKSGEAWAVSHVPKVMEKSIDLLKDCIVFIPSSILKALQSVEDISNGEGEPLCGSVHLHFLFTSLYGIVLRLQYLLKQGKLQREKLDFIIAYGEALCSLRPSSQLESLKKLMKEIHFSDEYDEKLTFSYASLDRFDNEYSYILAENIANDLLSDKSGRYACVATYKFILNNCEWISQVLKNKENVEIEHNIDFIRIFKDIDDEEFLNRDYQWDEMIHYTMNYASPKMICRLLQHRHELIHPEDKTKDLVVRDIINQFRTL</sequence>
<protein>
    <submittedName>
        <fullName evidence="1">Uncharacterized protein</fullName>
    </submittedName>
</protein>
<dbReference type="InterPro" id="IPR027993">
    <property type="entry name" value="DUF4495"/>
</dbReference>
<accession>A0A0K2T2R1</accession>
<evidence type="ECO:0000313" key="1">
    <source>
        <dbReference type="EMBL" id="CDW20110.1"/>
    </source>
</evidence>
<reference evidence="1" key="1">
    <citation type="submission" date="2014-05" db="EMBL/GenBank/DDBJ databases">
        <authorList>
            <person name="Chronopoulou M."/>
        </authorList>
    </citation>
    <scope>NUCLEOTIDE SEQUENCE</scope>
    <source>
        <tissue evidence="1">Whole organism</tissue>
    </source>
</reference>
<dbReference type="Pfam" id="PF14906">
    <property type="entry name" value="DUF4495"/>
    <property type="match status" value="1"/>
</dbReference>